<accession>A0A7R7HX08</accession>
<dbReference type="Proteomes" id="UP000611640">
    <property type="component" value="Chromosome"/>
</dbReference>
<keyword evidence="2" id="KW-1185">Reference proteome</keyword>
<gene>
    <name evidence="1" type="ORF">Athai_27440</name>
</gene>
<sequence>MKTKGWEFWTDLGELMSVGQIQLPRLASSFAVANRAVARTAHHDQEMFNTGMVPDGLEHSMSESHRLFGELRDLVQDAMGKTADALEHSGRVIVHVANTYAATDDEAKAAMRSYVKNDPTYGLVHENVVDFNVPGVVMSDHGES</sequence>
<reference evidence="1 2" key="1">
    <citation type="submission" date="2020-08" db="EMBL/GenBank/DDBJ databases">
        <title>Whole genome shotgun sequence of Actinocatenispora thailandica NBRC 105041.</title>
        <authorList>
            <person name="Komaki H."/>
            <person name="Tamura T."/>
        </authorList>
    </citation>
    <scope>NUCLEOTIDE SEQUENCE [LARGE SCALE GENOMIC DNA]</scope>
    <source>
        <strain evidence="1 2">NBRC 105041</strain>
    </source>
</reference>
<proteinExistence type="predicted"/>
<dbReference type="EMBL" id="AP023355">
    <property type="protein sequence ID" value="BCJ35241.1"/>
    <property type="molecule type" value="Genomic_DNA"/>
</dbReference>
<organism evidence="1 2">
    <name type="scientific">Actinocatenispora thailandica</name>
    <dbReference type="NCBI Taxonomy" id="227318"/>
    <lineage>
        <taxon>Bacteria</taxon>
        <taxon>Bacillati</taxon>
        <taxon>Actinomycetota</taxon>
        <taxon>Actinomycetes</taxon>
        <taxon>Micromonosporales</taxon>
        <taxon>Micromonosporaceae</taxon>
        <taxon>Actinocatenispora</taxon>
    </lineage>
</organism>
<name>A0A7R7HX08_9ACTN</name>
<dbReference type="AlphaFoldDB" id="A0A7R7HX08"/>
<evidence type="ECO:0000313" key="1">
    <source>
        <dbReference type="EMBL" id="BCJ35241.1"/>
    </source>
</evidence>
<protein>
    <submittedName>
        <fullName evidence="1">Uncharacterized protein</fullName>
    </submittedName>
</protein>
<evidence type="ECO:0000313" key="2">
    <source>
        <dbReference type="Proteomes" id="UP000611640"/>
    </source>
</evidence>
<dbReference type="KEGG" id="atl:Athai_27440"/>